<evidence type="ECO:0000313" key="1">
    <source>
        <dbReference type="EMBL" id="TVU11468.1"/>
    </source>
</evidence>
<name>A0A5J9TKL1_9POAL</name>
<reference evidence="1 2" key="1">
    <citation type="journal article" date="2019" name="Sci. Rep.">
        <title>A high-quality genome of Eragrostis curvula grass provides insights into Poaceae evolution and supports new strategies to enhance forage quality.</title>
        <authorList>
            <person name="Carballo J."/>
            <person name="Santos B.A.C.M."/>
            <person name="Zappacosta D."/>
            <person name="Garbus I."/>
            <person name="Selva J.P."/>
            <person name="Gallo C.A."/>
            <person name="Diaz A."/>
            <person name="Albertini E."/>
            <person name="Caccamo M."/>
            <person name="Echenique V."/>
        </authorList>
    </citation>
    <scope>NUCLEOTIDE SEQUENCE [LARGE SCALE GENOMIC DNA]</scope>
    <source>
        <strain evidence="2">cv. Victoria</strain>
        <tissue evidence="1">Leaf</tissue>
    </source>
</reference>
<protein>
    <submittedName>
        <fullName evidence="1">Uncharacterized protein</fullName>
    </submittedName>
</protein>
<sequence length="62" mass="7213">MLFSTNELTNDCEIKPSTSLWQDLRPLHHGKNSCIFLPSARLHMQTMSRCICALLMWADSYR</sequence>
<dbReference type="Gramene" id="TVU11468">
    <property type="protein sequence ID" value="TVU11468"/>
    <property type="gene ID" value="EJB05_45056"/>
</dbReference>
<evidence type="ECO:0000313" key="2">
    <source>
        <dbReference type="Proteomes" id="UP000324897"/>
    </source>
</evidence>
<gene>
    <name evidence="1" type="ORF">EJB05_45056</name>
</gene>
<keyword evidence="2" id="KW-1185">Reference proteome</keyword>
<dbReference type="EMBL" id="RWGY01000039">
    <property type="protein sequence ID" value="TVU11468.1"/>
    <property type="molecule type" value="Genomic_DNA"/>
</dbReference>
<dbReference type="AlphaFoldDB" id="A0A5J9TKL1"/>
<proteinExistence type="predicted"/>
<organism evidence="1 2">
    <name type="scientific">Eragrostis curvula</name>
    <name type="common">weeping love grass</name>
    <dbReference type="NCBI Taxonomy" id="38414"/>
    <lineage>
        <taxon>Eukaryota</taxon>
        <taxon>Viridiplantae</taxon>
        <taxon>Streptophyta</taxon>
        <taxon>Embryophyta</taxon>
        <taxon>Tracheophyta</taxon>
        <taxon>Spermatophyta</taxon>
        <taxon>Magnoliopsida</taxon>
        <taxon>Liliopsida</taxon>
        <taxon>Poales</taxon>
        <taxon>Poaceae</taxon>
        <taxon>PACMAD clade</taxon>
        <taxon>Chloridoideae</taxon>
        <taxon>Eragrostideae</taxon>
        <taxon>Eragrostidinae</taxon>
        <taxon>Eragrostis</taxon>
    </lineage>
</organism>
<feature type="non-terminal residue" evidence="1">
    <location>
        <position position="1"/>
    </location>
</feature>
<comment type="caution">
    <text evidence="1">The sequence shown here is derived from an EMBL/GenBank/DDBJ whole genome shotgun (WGS) entry which is preliminary data.</text>
</comment>
<dbReference type="Proteomes" id="UP000324897">
    <property type="component" value="Chromosome 3"/>
</dbReference>
<accession>A0A5J9TKL1</accession>